<evidence type="ECO:0000313" key="4">
    <source>
        <dbReference type="Proteomes" id="UP000032141"/>
    </source>
</evidence>
<dbReference type="PANTHER" id="PTHR15503">
    <property type="entry name" value="LDOC1 RELATED"/>
    <property type="match status" value="1"/>
</dbReference>
<dbReference type="EnsemblPlants" id="Bo6g092580.1">
    <property type="protein sequence ID" value="Bo6g092580.1"/>
    <property type="gene ID" value="Bo6g092580"/>
</dbReference>
<dbReference type="Pfam" id="PF19259">
    <property type="entry name" value="Ty3_capsid"/>
    <property type="match status" value="1"/>
</dbReference>
<accession>A0A0D3CX49</accession>
<feature type="region of interest" description="Disordered" evidence="1">
    <location>
        <begin position="211"/>
        <end position="246"/>
    </location>
</feature>
<reference evidence="3 4" key="1">
    <citation type="journal article" date="2014" name="Genome Biol.">
        <title>Transcriptome and methylome profiling reveals relics of genome dominance in the mesopolyploid Brassica oleracea.</title>
        <authorList>
            <person name="Parkin I.A."/>
            <person name="Koh C."/>
            <person name="Tang H."/>
            <person name="Robinson S.J."/>
            <person name="Kagale S."/>
            <person name="Clarke W.E."/>
            <person name="Town C.D."/>
            <person name="Nixon J."/>
            <person name="Krishnakumar V."/>
            <person name="Bidwell S.L."/>
            <person name="Denoeud F."/>
            <person name="Belcram H."/>
            <person name="Links M.G."/>
            <person name="Just J."/>
            <person name="Clarke C."/>
            <person name="Bender T."/>
            <person name="Huebert T."/>
            <person name="Mason A.S."/>
            <person name="Pires J.C."/>
            <person name="Barker G."/>
            <person name="Moore J."/>
            <person name="Walley P.G."/>
            <person name="Manoli S."/>
            <person name="Batley J."/>
            <person name="Edwards D."/>
            <person name="Nelson M.N."/>
            <person name="Wang X."/>
            <person name="Paterson A.H."/>
            <person name="King G."/>
            <person name="Bancroft I."/>
            <person name="Chalhoub B."/>
            <person name="Sharpe A.G."/>
        </authorList>
    </citation>
    <scope>NUCLEOTIDE SEQUENCE</scope>
    <source>
        <strain evidence="3 4">cv. TO1000</strain>
    </source>
</reference>
<dbReference type="AlphaFoldDB" id="A0A0D3CX49"/>
<reference evidence="3" key="2">
    <citation type="submission" date="2015-03" db="UniProtKB">
        <authorList>
            <consortium name="EnsemblPlants"/>
        </authorList>
    </citation>
    <scope>IDENTIFICATION</scope>
</reference>
<feature type="domain" description="Ty3 transposon capsid-like protein" evidence="2">
    <location>
        <begin position="58"/>
        <end position="222"/>
    </location>
</feature>
<sequence>MGTTKERLEALESGLGLFQDELQKLSVGMNDKFQGMDSKYQTIETSMARILELLAQNGSGESSDPTEWLSKAKQYFAYQGVPRAQKVSFASYHLTEEANEWWLATSKALGIDPNNAPWETFQKELWNRFGPTEGENFHEALSKIKQTGTLREYQRDFERLMNKVDNWSEKALVGSYLGGLHASIADHIRMFSPDTLKSVINLARLRDDQLQRQSQRRSFSNHNATSATNQNGLSPACDQPSPAPKRLNWDEMKRKRSFGLCFSCDERYTPGHICRTSQLLLMEGADVDDDDDDEETTMELEDKLTLGGRGFDNNQSFPAQLRSWTKLVALVSLQSGLCNQSQISDSSSVVSCSTLPILALLV</sequence>
<dbReference type="eggNOG" id="ENOG502R30B">
    <property type="taxonomic scope" value="Eukaryota"/>
</dbReference>
<dbReference type="Proteomes" id="UP000032141">
    <property type="component" value="Chromosome C6"/>
</dbReference>
<dbReference type="Gramene" id="Bo6g092580.1">
    <property type="protein sequence ID" value="Bo6g092580.1"/>
    <property type="gene ID" value="Bo6g092580"/>
</dbReference>
<dbReference type="OMA" id="ARCCEAK"/>
<dbReference type="HOGENOM" id="CLU_842941_0_0_1"/>
<proteinExistence type="predicted"/>
<keyword evidence="4" id="KW-1185">Reference proteome</keyword>
<name>A0A0D3CX49_BRAOL</name>
<dbReference type="InterPro" id="IPR045358">
    <property type="entry name" value="Ty3_capsid"/>
</dbReference>
<protein>
    <recommendedName>
        <fullName evidence="2">Ty3 transposon capsid-like protein domain-containing protein</fullName>
    </recommendedName>
</protein>
<dbReference type="PANTHER" id="PTHR15503:SF22">
    <property type="entry name" value="TRANSPOSON TY3-I GAG POLYPROTEIN"/>
    <property type="match status" value="1"/>
</dbReference>
<evidence type="ECO:0000259" key="2">
    <source>
        <dbReference type="Pfam" id="PF19259"/>
    </source>
</evidence>
<feature type="compositionally biased region" description="Polar residues" evidence="1">
    <location>
        <begin position="220"/>
        <end position="233"/>
    </location>
</feature>
<dbReference type="InterPro" id="IPR032567">
    <property type="entry name" value="RTL1-rel"/>
</dbReference>
<evidence type="ECO:0000313" key="3">
    <source>
        <dbReference type="EnsemblPlants" id="Bo6g092580.1"/>
    </source>
</evidence>
<evidence type="ECO:0000256" key="1">
    <source>
        <dbReference type="SAM" id="MobiDB-lite"/>
    </source>
</evidence>
<organism evidence="3 4">
    <name type="scientific">Brassica oleracea var. oleracea</name>
    <dbReference type="NCBI Taxonomy" id="109376"/>
    <lineage>
        <taxon>Eukaryota</taxon>
        <taxon>Viridiplantae</taxon>
        <taxon>Streptophyta</taxon>
        <taxon>Embryophyta</taxon>
        <taxon>Tracheophyta</taxon>
        <taxon>Spermatophyta</taxon>
        <taxon>Magnoliopsida</taxon>
        <taxon>eudicotyledons</taxon>
        <taxon>Gunneridae</taxon>
        <taxon>Pentapetalae</taxon>
        <taxon>rosids</taxon>
        <taxon>malvids</taxon>
        <taxon>Brassicales</taxon>
        <taxon>Brassicaceae</taxon>
        <taxon>Brassiceae</taxon>
        <taxon>Brassica</taxon>
    </lineage>
</organism>